<dbReference type="EC" id="2.1.2.9" evidence="2 5"/>
<feature type="binding site" evidence="5">
    <location>
        <begin position="114"/>
        <end position="117"/>
    </location>
    <ligand>
        <name>(6S)-5,6,7,8-tetrahydrofolate</name>
        <dbReference type="ChEBI" id="CHEBI:57453"/>
    </ligand>
</feature>
<protein>
    <recommendedName>
        <fullName evidence="2 5">Methionyl-tRNA formyltransferase</fullName>
        <ecNumber evidence="2 5">2.1.2.9</ecNumber>
    </recommendedName>
</protein>
<dbReference type="STRING" id="1802281.A3A44_01765"/>
<dbReference type="InterPro" id="IPR005793">
    <property type="entry name" value="Formyl_trans_C"/>
</dbReference>
<dbReference type="Gene3D" id="3.40.50.12230">
    <property type="match status" value="1"/>
</dbReference>
<dbReference type="EMBL" id="MHQT01000035">
    <property type="protein sequence ID" value="OHA08783.1"/>
    <property type="molecule type" value="Genomic_DNA"/>
</dbReference>
<sequence>MRIAFWGTSSFVGSVRNAEILERLIAEGVRPTVVITTPPREPSDRAPSTASISPVRAAAEKLNILVLEPALLKNFAAELARRDIELSIVAAYGKILPADVLSVPKFGSLNIHPSLLPRWRGPTPIQATIRAGDPETGVTIILMDEKMDHGPIVAYEKWEMGNRNITAPELASELARRGARLLRDTLPDWIAGRIQPKMQVEELATYSKMLHKEDGRIDWQKPAAEIERMVRAYVPWPGAYTFWHTGKKSVRLHLEAADVLAEREDRTPPGRVLAEDGLLRIGSGKGSILVRRLKAEGSPAMDAKAFLNGHPKIIGAALD</sequence>
<comment type="caution">
    <text evidence="8">The sequence shown here is derived from an EMBL/GenBank/DDBJ whole genome shotgun (WGS) entry which is preliminary data.</text>
</comment>
<dbReference type="PANTHER" id="PTHR11138">
    <property type="entry name" value="METHIONYL-TRNA FORMYLTRANSFERASE"/>
    <property type="match status" value="1"/>
</dbReference>
<dbReference type="InterPro" id="IPR001555">
    <property type="entry name" value="GART_AS"/>
</dbReference>
<name>A0A1G2LAX2_9BACT</name>
<comment type="similarity">
    <text evidence="1 5">Belongs to the Fmt family.</text>
</comment>
<dbReference type="InterPro" id="IPR044135">
    <property type="entry name" value="Met-tRNA-FMT_C"/>
</dbReference>
<evidence type="ECO:0000256" key="4">
    <source>
        <dbReference type="ARBA" id="ARBA00022917"/>
    </source>
</evidence>
<keyword evidence="3 5" id="KW-0808">Transferase</keyword>
<evidence type="ECO:0000256" key="5">
    <source>
        <dbReference type="HAMAP-Rule" id="MF_00182"/>
    </source>
</evidence>
<dbReference type="GO" id="GO:0005829">
    <property type="term" value="C:cytosol"/>
    <property type="evidence" value="ECO:0007669"/>
    <property type="project" value="TreeGrafter"/>
</dbReference>
<evidence type="ECO:0000313" key="8">
    <source>
        <dbReference type="EMBL" id="OHA08783.1"/>
    </source>
</evidence>
<gene>
    <name evidence="5" type="primary">fmt</name>
    <name evidence="8" type="ORF">A3A44_01765</name>
</gene>
<dbReference type="Proteomes" id="UP000178977">
    <property type="component" value="Unassembled WGS sequence"/>
</dbReference>
<dbReference type="Pfam" id="PF00551">
    <property type="entry name" value="Formyl_trans_N"/>
    <property type="match status" value="1"/>
</dbReference>
<evidence type="ECO:0000256" key="1">
    <source>
        <dbReference type="ARBA" id="ARBA00010699"/>
    </source>
</evidence>
<evidence type="ECO:0000313" key="9">
    <source>
        <dbReference type="Proteomes" id="UP000178977"/>
    </source>
</evidence>
<dbReference type="InterPro" id="IPR002376">
    <property type="entry name" value="Formyl_transf_N"/>
</dbReference>
<dbReference type="Pfam" id="PF02911">
    <property type="entry name" value="Formyl_trans_C"/>
    <property type="match status" value="1"/>
</dbReference>
<proteinExistence type="inferred from homology"/>
<feature type="domain" description="Formyl transferase C-terminal" evidence="7">
    <location>
        <begin position="210"/>
        <end position="310"/>
    </location>
</feature>
<keyword evidence="4 5" id="KW-0648">Protein biosynthesis</keyword>
<dbReference type="InterPro" id="IPR041711">
    <property type="entry name" value="Met-tRNA-FMT_N"/>
</dbReference>
<dbReference type="InterPro" id="IPR036477">
    <property type="entry name" value="Formyl_transf_N_sf"/>
</dbReference>
<dbReference type="SUPFAM" id="SSF50486">
    <property type="entry name" value="FMT C-terminal domain-like"/>
    <property type="match status" value="1"/>
</dbReference>
<comment type="function">
    <text evidence="5">Attaches a formyl group to the free amino group of methionyl-tRNA(fMet). The formyl group appears to play a dual role in the initiator identity of N-formylmethionyl-tRNA by promoting its recognition by IF2 and preventing the misappropriation of this tRNA by the elongation apparatus.</text>
</comment>
<dbReference type="CDD" id="cd08646">
    <property type="entry name" value="FMT_core_Met-tRNA-FMT_N"/>
    <property type="match status" value="1"/>
</dbReference>
<dbReference type="NCBIfam" id="TIGR00460">
    <property type="entry name" value="fmt"/>
    <property type="match status" value="1"/>
</dbReference>
<evidence type="ECO:0000259" key="6">
    <source>
        <dbReference type="Pfam" id="PF00551"/>
    </source>
</evidence>
<organism evidence="8 9">
    <name type="scientific">Candidatus Sungbacteria bacterium RIFCSPLOWO2_01_FULL_60_25</name>
    <dbReference type="NCBI Taxonomy" id="1802281"/>
    <lineage>
        <taxon>Bacteria</taxon>
        <taxon>Candidatus Sungiibacteriota</taxon>
    </lineage>
</organism>
<dbReference type="SUPFAM" id="SSF53328">
    <property type="entry name" value="Formyltransferase"/>
    <property type="match status" value="1"/>
</dbReference>
<dbReference type="GO" id="GO:0004479">
    <property type="term" value="F:methionyl-tRNA formyltransferase activity"/>
    <property type="evidence" value="ECO:0007669"/>
    <property type="project" value="UniProtKB-UniRule"/>
</dbReference>
<dbReference type="InterPro" id="IPR005794">
    <property type="entry name" value="Fmt"/>
</dbReference>
<dbReference type="AlphaFoldDB" id="A0A1G2LAX2"/>
<feature type="domain" description="Formyl transferase N-terminal" evidence="6">
    <location>
        <begin position="1"/>
        <end position="180"/>
    </location>
</feature>
<dbReference type="HAMAP" id="MF_00182">
    <property type="entry name" value="Formyl_trans"/>
    <property type="match status" value="1"/>
</dbReference>
<reference evidence="8 9" key="1">
    <citation type="journal article" date="2016" name="Nat. Commun.">
        <title>Thousands of microbial genomes shed light on interconnected biogeochemical processes in an aquifer system.</title>
        <authorList>
            <person name="Anantharaman K."/>
            <person name="Brown C.T."/>
            <person name="Hug L.A."/>
            <person name="Sharon I."/>
            <person name="Castelle C.J."/>
            <person name="Probst A.J."/>
            <person name="Thomas B.C."/>
            <person name="Singh A."/>
            <person name="Wilkins M.J."/>
            <person name="Karaoz U."/>
            <person name="Brodie E.L."/>
            <person name="Williams K.H."/>
            <person name="Hubbard S.S."/>
            <person name="Banfield J.F."/>
        </authorList>
    </citation>
    <scope>NUCLEOTIDE SEQUENCE [LARGE SCALE GENOMIC DNA]</scope>
</reference>
<dbReference type="InterPro" id="IPR011034">
    <property type="entry name" value="Formyl_transferase-like_C_sf"/>
</dbReference>
<accession>A0A1G2LAX2</accession>
<dbReference type="PROSITE" id="PS00373">
    <property type="entry name" value="GART"/>
    <property type="match status" value="1"/>
</dbReference>
<dbReference type="PANTHER" id="PTHR11138:SF5">
    <property type="entry name" value="METHIONYL-TRNA FORMYLTRANSFERASE, MITOCHONDRIAL"/>
    <property type="match status" value="1"/>
</dbReference>
<dbReference type="CDD" id="cd08704">
    <property type="entry name" value="Met_tRNA_FMT_C"/>
    <property type="match status" value="1"/>
</dbReference>
<evidence type="ECO:0000256" key="2">
    <source>
        <dbReference type="ARBA" id="ARBA00012261"/>
    </source>
</evidence>
<evidence type="ECO:0000259" key="7">
    <source>
        <dbReference type="Pfam" id="PF02911"/>
    </source>
</evidence>
<comment type="catalytic activity">
    <reaction evidence="5">
        <text>L-methionyl-tRNA(fMet) + (6R)-10-formyltetrahydrofolate = N-formyl-L-methionyl-tRNA(fMet) + (6S)-5,6,7,8-tetrahydrofolate + H(+)</text>
        <dbReference type="Rhea" id="RHEA:24380"/>
        <dbReference type="Rhea" id="RHEA-COMP:9952"/>
        <dbReference type="Rhea" id="RHEA-COMP:9953"/>
        <dbReference type="ChEBI" id="CHEBI:15378"/>
        <dbReference type="ChEBI" id="CHEBI:57453"/>
        <dbReference type="ChEBI" id="CHEBI:78530"/>
        <dbReference type="ChEBI" id="CHEBI:78844"/>
        <dbReference type="ChEBI" id="CHEBI:195366"/>
        <dbReference type="EC" id="2.1.2.9"/>
    </reaction>
</comment>
<evidence type="ECO:0000256" key="3">
    <source>
        <dbReference type="ARBA" id="ARBA00022679"/>
    </source>
</evidence>